<evidence type="ECO:0000256" key="9">
    <source>
        <dbReference type="HAMAP-Rule" id="MF_00236"/>
    </source>
</evidence>
<feature type="transmembrane region" description="Helical" evidence="9">
    <location>
        <begin position="6"/>
        <end position="23"/>
    </location>
</feature>
<dbReference type="Gene3D" id="1.20.5.3310">
    <property type="match status" value="1"/>
</dbReference>
<name>A0A377J4H0_9HELI</name>
<evidence type="ECO:0000256" key="7">
    <source>
        <dbReference type="ARBA" id="ARBA00023010"/>
    </source>
</evidence>
<dbReference type="OrthoDB" id="9813726at2"/>
<keyword evidence="7 9" id="KW-0811">Translocation</keyword>
<feature type="compositionally biased region" description="Low complexity" evidence="10">
    <location>
        <begin position="57"/>
        <end position="67"/>
    </location>
</feature>
<organism evidence="11 12">
    <name type="scientific">Helicobacter canis</name>
    <dbReference type="NCBI Taxonomy" id="29419"/>
    <lineage>
        <taxon>Bacteria</taxon>
        <taxon>Pseudomonadati</taxon>
        <taxon>Campylobacterota</taxon>
        <taxon>Epsilonproteobacteria</taxon>
        <taxon>Campylobacterales</taxon>
        <taxon>Helicobacteraceae</taxon>
        <taxon>Helicobacter</taxon>
    </lineage>
</organism>
<dbReference type="Proteomes" id="UP000254841">
    <property type="component" value="Unassembled WGS sequence"/>
</dbReference>
<accession>A0A377J4H0</accession>
<sequence>MGSFSWWHWLIVLLVVLLLFGGGKKIPELLKGLGTGIKGFKKAVRDDDESDMPKLDTPTPAQPTQQTIAKSDSKEIIEAKVVASQASINAPVSAPAPQVVRLEVSTAEAPKKRGRPKGSTNKPKDTSSKSSKSPKSSKESKPKKSTQTKAKKSGETTKAKSTKSTK</sequence>
<keyword evidence="4 9" id="KW-0812">Transmembrane</keyword>
<dbReference type="GO" id="GO:0008320">
    <property type="term" value="F:protein transmembrane transporter activity"/>
    <property type="evidence" value="ECO:0007669"/>
    <property type="project" value="UniProtKB-UniRule"/>
</dbReference>
<evidence type="ECO:0000256" key="6">
    <source>
        <dbReference type="ARBA" id="ARBA00022989"/>
    </source>
</evidence>
<dbReference type="Pfam" id="PF02416">
    <property type="entry name" value="TatA_B_E"/>
    <property type="match status" value="1"/>
</dbReference>
<evidence type="ECO:0000256" key="5">
    <source>
        <dbReference type="ARBA" id="ARBA00022927"/>
    </source>
</evidence>
<keyword evidence="2 9" id="KW-0813">Transport</keyword>
<keyword evidence="8 9" id="KW-0472">Membrane</keyword>
<dbReference type="InterPro" id="IPR006312">
    <property type="entry name" value="TatA/E"/>
</dbReference>
<comment type="subcellular location">
    <subcellularLocation>
        <location evidence="1 9">Cell membrane</location>
        <topology evidence="1 9">Single-pass membrane protein</topology>
    </subcellularLocation>
</comment>
<protein>
    <recommendedName>
        <fullName evidence="9">Sec-independent protein translocase protein TatA</fullName>
    </recommendedName>
</protein>
<evidence type="ECO:0000256" key="3">
    <source>
        <dbReference type="ARBA" id="ARBA00022475"/>
    </source>
</evidence>
<proteinExistence type="inferred from homology"/>
<evidence type="ECO:0000256" key="2">
    <source>
        <dbReference type="ARBA" id="ARBA00022448"/>
    </source>
</evidence>
<evidence type="ECO:0000256" key="1">
    <source>
        <dbReference type="ARBA" id="ARBA00004162"/>
    </source>
</evidence>
<evidence type="ECO:0000256" key="8">
    <source>
        <dbReference type="ARBA" id="ARBA00023136"/>
    </source>
</evidence>
<reference evidence="11 12" key="1">
    <citation type="submission" date="2018-06" db="EMBL/GenBank/DDBJ databases">
        <authorList>
            <consortium name="Pathogen Informatics"/>
            <person name="Doyle S."/>
        </authorList>
    </citation>
    <scope>NUCLEOTIDE SEQUENCE [LARGE SCALE GENOMIC DNA]</scope>
    <source>
        <strain evidence="11 12">NCTC12410</strain>
    </source>
</reference>
<feature type="region of interest" description="Disordered" evidence="10">
    <location>
        <begin position="44"/>
        <end position="72"/>
    </location>
</feature>
<evidence type="ECO:0000256" key="4">
    <source>
        <dbReference type="ARBA" id="ARBA00022692"/>
    </source>
</evidence>
<dbReference type="PANTHER" id="PTHR42982:SF1">
    <property type="entry name" value="SEC-INDEPENDENT PROTEIN TRANSLOCASE PROTEIN TATA"/>
    <property type="match status" value="1"/>
</dbReference>
<dbReference type="PANTHER" id="PTHR42982">
    <property type="entry name" value="SEC-INDEPENDENT PROTEIN TRANSLOCASE PROTEIN TATA"/>
    <property type="match status" value="1"/>
</dbReference>
<dbReference type="AlphaFoldDB" id="A0A377J4H0"/>
<keyword evidence="5 9" id="KW-0653">Protein transport</keyword>
<evidence type="ECO:0000313" key="12">
    <source>
        <dbReference type="Proteomes" id="UP000254841"/>
    </source>
</evidence>
<comment type="function">
    <text evidence="9">Part of the twin-arginine translocation (Tat) system that transports large folded proteins containing a characteristic twin-arginine motif in their signal peptide across membranes. TatA could form the protein-conducting channel of the Tat system.</text>
</comment>
<dbReference type="EMBL" id="UGHV01000001">
    <property type="protein sequence ID" value="STO97330.1"/>
    <property type="molecule type" value="Genomic_DNA"/>
</dbReference>
<evidence type="ECO:0000313" key="11">
    <source>
        <dbReference type="EMBL" id="STO97330.1"/>
    </source>
</evidence>
<keyword evidence="3 9" id="KW-1003">Cell membrane</keyword>
<dbReference type="NCBIfam" id="TIGR01411">
    <property type="entry name" value="tatAE"/>
    <property type="match status" value="1"/>
</dbReference>
<comment type="similarity">
    <text evidence="9">Belongs to the TatA/E family.</text>
</comment>
<dbReference type="GO" id="GO:0033281">
    <property type="term" value="C:TAT protein transport complex"/>
    <property type="evidence" value="ECO:0007669"/>
    <property type="project" value="UniProtKB-UniRule"/>
</dbReference>
<dbReference type="HAMAP" id="MF_00236">
    <property type="entry name" value="TatA_E"/>
    <property type="match status" value="1"/>
</dbReference>
<comment type="subunit">
    <text evidence="9">Forms a complex with TatC.</text>
</comment>
<dbReference type="GO" id="GO:0043953">
    <property type="term" value="P:protein transport by the Tat complex"/>
    <property type="evidence" value="ECO:0007669"/>
    <property type="project" value="UniProtKB-UniRule"/>
</dbReference>
<gene>
    <name evidence="9 11" type="primary">tatA</name>
    <name evidence="11" type="ORF">NCTC12410_01155</name>
</gene>
<feature type="region of interest" description="Disordered" evidence="10">
    <location>
        <begin position="87"/>
        <end position="166"/>
    </location>
</feature>
<dbReference type="InterPro" id="IPR003369">
    <property type="entry name" value="TatA/B/E"/>
</dbReference>
<keyword evidence="6 9" id="KW-1133">Transmembrane helix</keyword>
<evidence type="ECO:0000256" key="10">
    <source>
        <dbReference type="SAM" id="MobiDB-lite"/>
    </source>
</evidence>